<dbReference type="Pfam" id="PF05943">
    <property type="entry name" value="VipB"/>
    <property type="match status" value="1"/>
</dbReference>
<dbReference type="Proteomes" id="UP000078090">
    <property type="component" value="Unassembled WGS sequence"/>
</dbReference>
<dbReference type="PANTHER" id="PTHR35565:SF1">
    <property type="entry name" value="TYPE VI SECRETION SYSTEM CONTRACTILE SHEATH LARGE SUBUNIT"/>
    <property type="match status" value="1"/>
</dbReference>
<proteinExistence type="predicted"/>
<gene>
    <name evidence="2" type="ORF">A1332_17990</name>
</gene>
<dbReference type="InterPro" id="IPR010269">
    <property type="entry name" value="T6SS_TssC-like"/>
</dbReference>
<dbReference type="InterPro" id="IPR044031">
    <property type="entry name" value="TssC1_N"/>
</dbReference>
<feature type="domain" description="TssC1 N-terminal" evidence="1">
    <location>
        <begin position="183"/>
        <end position="441"/>
    </location>
</feature>
<organism evidence="2 3">
    <name type="scientific">Methylomonas methanica</name>
    <dbReference type="NCBI Taxonomy" id="421"/>
    <lineage>
        <taxon>Bacteria</taxon>
        <taxon>Pseudomonadati</taxon>
        <taxon>Pseudomonadota</taxon>
        <taxon>Gammaproteobacteria</taxon>
        <taxon>Methylococcales</taxon>
        <taxon>Methylococcaceae</taxon>
        <taxon>Methylomonas</taxon>
    </lineage>
</organism>
<dbReference type="InterPro" id="IPR008312">
    <property type="entry name" value="T6SS_TssB1"/>
</dbReference>
<dbReference type="RefSeq" id="WP_064009578.1">
    <property type="nucleotide sequence ID" value="NZ_LUUG01000092.1"/>
</dbReference>
<comment type="caution">
    <text evidence="2">The sequence shown here is derived from an EMBL/GenBank/DDBJ whole genome shotgun (WGS) entry which is preliminary data.</text>
</comment>
<dbReference type="AlphaFoldDB" id="A0A177M902"/>
<evidence type="ECO:0000259" key="1">
    <source>
        <dbReference type="Pfam" id="PF05943"/>
    </source>
</evidence>
<protein>
    <recommendedName>
        <fullName evidence="1">TssC1 N-terminal domain-containing protein</fullName>
    </recommendedName>
</protein>
<dbReference type="Pfam" id="PF05591">
    <property type="entry name" value="T6SS_VipA"/>
    <property type="match status" value="1"/>
</dbReference>
<reference evidence="2 3" key="1">
    <citation type="submission" date="2016-03" db="EMBL/GenBank/DDBJ databases">
        <authorList>
            <person name="Ploux O."/>
        </authorList>
    </citation>
    <scope>NUCLEOTIDE SEQUENCE [LARGE SCALE GENOMIC DNA]</scope>
    <source>
        <strain evidence="2 3">R-45363</strain>
    </source>
</reference>
<name>A0A177M902_METMH</name>
<evidence type="ECO:0000313" key="2">
    <source>
        <dbReference type="EMBL" id="OAI01259.1"/>
    </source>
</evidence>
<dbReference type="PANTHER" id="PTHR35565">
    <property type="entry name" value="CYTOPLASMIC PROTEIN-RELATED"/>
    <property type="match status" value="1"/>
</dbReference>
<dbReference type="OrthoDB" id="9789942at2"/>
<dbReference type="EMBL" id="LUUG01000092">
    <property type="protein sequence ID" value="OAI01259.1"/>
    <property type="molecule type" value="Genomic_DNA"/>
</dbReference>
<sequence>MSGRIDFTMGFNTGKAAKAGSGDSSYRIYVFGNFSGAAAPWEQSKIRKIDVDNFEQVMAQILPTLEVSPGISLQFPTLDDFHPDAWLGEIKLLADLRTLKSELGNPNTAVQAAAKIQAFFPAVAVVDPVAPASATESQDDMLERLLGKKSEGAVAVSDSLDSLLKQIVEPHVAKDANPQHRALIDLIDTATAQLVKALLHRQDVQALEALWRATDGLVHEEAADAQQIYLLDISQAQLLAELEKGSDSVVQRLQQHIQTGDGEQDVLFVADYVFSDTADDKALLGFCADLAAQCAAGFLAGAGNGLVVGALQNAAEWLAYRQEIAADSVILAYPRVLMRLPYGSKRDPLETFAFEECADIPQTDELLWGNPAFLAARVLLRAAQEQTTAEQFFFADVPAFSYELDGEQVLQPATEVVLNEAQANNLLAQNIMPILGYRQRQGLRLLGLETLS</sequence>
<accession>A0A177M902</accession>
<evidence type="ECO:0000313" key="3">
    <source>
        <dbReference type="Proteomes" id="UP000078090"/>
    </source>
</evidence>